<dbReference type="Proteomes" id="UP000649617">
    <property type="component" value="Unassembled WGS sequence"/>
</dbReference>
<evidence type="ECO:0000256" key="1">
    <source>
        <dbReference type="SAM" id="Coils"/>
    </source>
</evidence>
<feature type="region of interest" description="Disordered" evidence="2">
    <location>
        <begin position="1"/>
        <end position="64"/>
    </location>
</feature>
<sequence>MCRGLETDGEAVAPTELPSQLKTTAELSDKNPESENGVCGSESPAFTFTAEPGEPEGLNLPAVDERAGGPEAEAIHHLASAHDLEQGPGELLLKPEELDPTSALRSRHLRCMEILVEQRYATEVLEEKLQEERERRQTAEEQVKNMLDIIQSLSHGTRVPELESKLSKQTVRCAYLEDDIQQRNQKLSLAEEAIDSWKERYQSLMMKHKKLQGEYDKRYKELEALHLERLVECTKIFEAIKLKQQKQREAEERSSVQTAASSASSQEEEGASLSSEAEDVEGQ</sequence>
<dbReference type="EMBL" id="CAJNIZ010006835">
    <property type="protein sequence ID" value="CAE7253022.1"/>
    <property type="molecule type" value="Genomic_DNA"/>
</dbReference>
<feature type="compositionally biased region" description="Basic and acidic residues" evidence="2">
    <location>
        <begin position="244"/>
        <end position="254"/>
    </location>
</feature>
<proteinExistence type="predicted"/>
<keyword evidence="1" id="KW-0175">Coiled coil</keyword>
<name>A0A812M0I9_SYMPI</name>
<protein>
    <submittedName>
        <fullName evidence="3">Uncharacterized protein</fullName>
    </submittedName>
</protein>
<evidence type="ECO:0000256" key="2">
    <source>
        <dbReference type="SAM" id="MobiDB-lite"/>
    </source>
</evidence>
<dbReference type="AlphaFoldDB" id="A0A812M0I9"/>
<comment type="caution">
    <text evidence="3">The sequence shown here is derived from an EMBL/GenBank/DDBJ whole genome shotgun (WGS) entry which is preliminary data.</text>
</comment>
<feature type="compositionally biased region" description="Acidic residues" evidence="2">
    <location>
        <begin position="266"/>
        <end position="283"/>
    </location>
</feature>
<feature type="compositionally biased region" description="Low complexity" evidence="2">
    <location>
        <begin position="255"/>
        <end position="265"/>
    </location>
</feature>
<feature type="region of interest" description="Disordered" evidence="2">
    <location>
        <begin position="244"/>
        <end position="283"/>
    </location>
</feature>
<feature type="non-terminal residue" evidence="3">
    <location>
        <position position="283"/>
    </location>
</feature>
<feature type="coiled-coil region" evidence="1">
    <location>
        <begin position="122"/>
        <end position="149"/>
    </location>
</feature>
<keyword evidence="4" id="KW-1185">Reference proteome</keyword>
<feature type="compositionally biased region" description="Polar residues" evidence="2">
    <location>
        <begin position="17"/>
        <end position="26"/>
    </location>
</feature>
<organism evidence="3 4">
    <name type="scientific">Symbiodinium pilosum</name>
    <name type="common">Dinoflagellate</name>
    <dbReference type="NCBI Taxonomy" id="2952"/>
    <lineage>
        <taxon>Eukaryota</taxon>
        <taxon>Sar</taxon>
        <taxon>Alveolata</taxon>
        <taxon>Dinophyceae</taxon>
        <taxon>Suessiales</taxon>
        <taxon>Symbiodiniaceae</taxon>
        <taxon>Symbiodinium</taxon>
    </lineage>
</organism>
<accession>A0A812M0I9</accession>
<evidence type="ECO:0000313" key="3">
    <source>
        <dbReference type="EMBL" id="CAE7253022.1"/>
    </source>
</evidence>
<evidence type="ECO:0000313" key="4">
    <source>
        <dbReference type="Proteomes" id="UP000649617"/>
    </source>
</evidence>
<gene>
    <name evidence="3" type="ORF">SPIL2461_LOCUS4962</name>
</gene>
<feature type="coiled-coil region" evidence="1">
    <location>
        <begin position="180"/>
        <end position="214"/>
    </location>
</feature>
<reference evidence="3" key="1">
    <citation type="submission" date="2021-02" db="EMBL/GenBank/DDBJ databases">
        <authorList>
            <person name="Dougan E. K."/>
            <person name="Rhodes N."/>
            <person name="Thang M."/>
            <person name="Chan C."/>
        </authorList>
    </citation>
    <scope>NUCLEOTIDE SEQUENCE</scope>
</reference>